<dbReference type="Gene3D" id="3.40.960.10">
    <property type="entry name" value="VSR Endonuclease"/>
    <property type="match status" value="1"/>
</dbReference>
<dbReference type="Proteomes" id="UP000194464">
    <property type="component" value="Unassembled WGS sequence"/>
</dbReference>
<dbReference type="EMBL" id="FXWJ01000003">
    <property type="protein sequence ID" value="SMQ70851.1"/>
    <property type="molecule type" value="Genomic_DNA"/>
</dbReference>
<proteinExistence type="predicted"/>
<evidence type="ECO:0000313" key="2">
    <source>
        <dbReference type="Proteomes" id="UP000194464"/>
    </source>
</evidence>
<dbReference type="RefSeq" id="WP_086474111.1">
    <property type="nucleotide sequence ID" value="NZ_FXWJ01000003.1"/>
</dbReference>
<gene>
    <name evidence="1" type="ORF">SAMN06295909_2310</name>
</gene>
<evidence type="ECO:0008006" key="3">
    <source>
        <dbReference type="Google" id="ProtNLM"/>
    </source>
</evidence>
<organism evidence="1 2">
    <name type="scientific">Plantibacter elymi</name>
    <name type="common">nom. nud.</name>
    <dbReference type="NCBI Taxonomy" id="199708"/>
    <lineage>
        <taxon>Bacteria</taxon>
        <taxon>Bacillati</taxon>
        <taxon>Actinomycetota</taxon>
        <taxon>Actinomycetes</taxon>
        <taxon>Micrococcales</taxon>
        <taxon>Microbacteriaceae</taxon>
        <taxon>Plantibacter</taxon>
    </lineage>
</organism>
<protein>
    <recommendedName>
        <fullName evidence="3">DUF559 domain-containing protein</fullName>
    </recommendedName>
</protein>
<reference evidence="1 2" key="1">
    <citation type="submission" date="2017-04" db="EMBL/GenBank/DDBJ databases">
        <authorList>
            <person name="Varghese N."/>
            <person name="Submissions S."/>
        </authorList>
    </citation>
    <scope>NUCLEOTIDE SEQUENCE [LARGE SCALE GENOMIC DNA]</scope>
    <source>
        <strain evidence="1 2">VKM Ac-1784</strain>
    </source>
</reference>
<evidence type="ECO:0000313" key="1">
    <source>
        <dbReference type="EMBL" id="SMQ70851.1"/>
    </source>
</evidence>
<sequence length="299" mass="32967">MDSAASGHTILARSTLLEEGMRPREITQAVRDGTIVRVRRDRYALPGVHDDIRAAVRIGGRRACLSTLAARGVFVFDATRVHVHVDRSASRLRGPRAEDRRLATSDRREFTLHWRPLDQPCGTFDCDVSIIDALAQSIRCQVPRMALATLDSAVHLGLVDEPDLRRVFALVPERFRALMALIDGRAESGPETLLRLIVRSLGLPYEVQPRLAEGGRGDLLVAESLLIEVDSRAHHEGWSHAVSDRTRDLRAASRGLMTLRPLYQHVVHEPGLVAAAITGLIGDVRTTPAHRAGTPRAAR</sequence>
<keyword evidence="2" id="KW-1185">Reference proteome</keyword>
<name>A0ABY1RHD2_9MICO</name>
<comment type="caution">
    <text evidence="1">The sequence shown here is derived from an EMBL/GenBank/DDBJ whole genome shotgun (WGS) entry which is preliminary data.</text>
</comment>
<accession>A0ABY1RHD2</accession>